<dbReference type="RefSeq" id="XP_021115806.1">
    <property type="nucleotide sequence ID" value="XM_021260147.1"/>
</dbReference>
<dbReference type="Pfam" id="PF15210">
    <property type="entry name" value="SFTA2"/>
    <property type="match status" value="1"/>
</dbReference>
<gene>
    <name evidence="2" type="primary">SFTA2</name>
    <name evidence="4 5 6 7" type="synonym">Sfta2</name>
</gene>
<dbReference type="GeneID" id="101726378"/>
<dbReference type="OMA" id="GPRMILQ"/>
<reference evidence="4 5" key="2">
    <citation type="submission" date="2025-04" db="UniProtKB">
        <authorList>
            <consortium name="RefSeq"/>
        </authorList>
    </citation>
    <scope>IDENTIFICATION</scope>
</reference>
<evidence type="ECO:0000313" key="2">
    <source>
        <dbReference type="EMBL" id="JAO01464.1"/>
    </source>
</evidence>
<dbReference type="AlphaFoldDB" id="A0A0P6JJ23"/>
<dbReference type="PANTHER" id="PTHR38500:SF1">
    <property type="entry name" value="SURFACTANT-ASSOCIATED PROTEIN 2"/>
    <property type="match status" value="1"/>
</dbReference>
<feature type="chain" id="PRO_5044545453" evidence="1">
    <location>
        <begin position="20"/>
        <end position="78"/>
    </location>
</feature>
<reference evidence="2" key="1">
    <citation type="submission" date="2015-10" db="EMBL/GenBank/DDBJ databases">
        <title>FRAMA: From RNA-seq data to annotated mRNA assemblies.</title>
        <authorList>
            <person name="Bens M."/>
            <person name="Sahm A."/>
            <person name="Jahn N."/>
            <person name="Morhart M."/>
            <person name="Holtze S."/>
            <person name="Hildebrandt T.B."/>
            <person name="Platzer M."/>
            <person name="Szafranski K."/>
        </authorList>
    </citation>
    <scope>NUCLEOTIDE SEQUENCE</scope>
    <source>
        <tissue evidence="2">Kidney</tissue>
    </source>
</reference>
<evidence type="ECO:0000313" key="4">
    <source>
        <dbReference type="RefSeq" id="XP_004847101.1"/>
    </source>
</evidence>
<sequence length="78" mass="8386">MGSQLLLFFLLALLGSSRGTGPSVTLKVKLKEASQASVSHDSSLLELLRKLCLLLCLPSGTNVTLHHKGPRHHLICKA</sequence>
<dbReference type="KEGG" id="hgl:101726378"/>
<dbReference type="RefSeq" id="XP_021115807.1">
    <property type="nucleotide sequence ID" value="XM_021260148.1"/>
</dbReference>
<evidence type="ECO:0000256" key="1">
    <source>
        <dbReference type="SAM" id="SignalP"/>
    </source>
</evidence>
<evidence type="ECO:0000313" key="3">
    <source>
        <dbReference type="Proteomes" id="UP000694906"/>
    </source>
</evidence>
<organism evidence="2">
    <name type="scientific">Heterocephalus glaber</name>
    <name type="common">Naked mole rat</name>
    <dbReference type="NCBI Taxonomy" id="10181"/>
    <lineage>
        <taxon>Eukaryota</taxon>
        <taxon>Metazoa</taxon>
        <taxon>Chordata</taxon>
        <taxon>Craniata</taxon>
        <taxon>Vertebrata</taxon>
        <taxon>Euteleostomi</taxon>
        <taxon>Mammalia</taxon>
        <taxon>Eutheria</taxon>
        <taxon>Euarchontoglires</taxon>
        <taxon>Glires</taxon>
        <taxon>Rodentia</taxon>
        <taxon>Hystricomorpha</taxon>
        <taxon>Bathyergidae</taxon>
        <taxon>Heterocephalus</taxon>
    </lineage>
</organism>
<keyword evidence="1" id="KW-0732">Signal</keyword>
<dbReference type="CTD" id="389376"/>
<evidence type="ECO:0000313" key="6">
    <source>
        <dbReference type="RefSeq" id="XP_021115806.1"/>
    </source>
</evidence>
<dbReference type="EMBL" id="GEBF01002169">
    <property type="protein sequence ID" value="JAO01464.1"/>
    <property type="molecule type" value="Transcribed_RNA"/>
</dbReference>
<dbReference type="InterPro" id="IPR028198">
    <property type="entry name" value="SFTA2"/>
</dbReference>
<dbReference type="PANTHER" id="PTHR38500">
    <property type="entry name" value="SURFACTANT-ASSOCIATED PROTEIN 2"/>
    <property type="match status" value="1"/>
</dbReference>
<feature type="signal peptide" evidence="1">
    <location>
        <begin position="1"/>
        <end position="19"/>
    </location>
</feature>
<dbReference type="Bgee" id="ENSHGLG00000012518">
    <property type="expression patterns" value="Expressed in adult mammalian kidney and 3 other cell types or tissues"/>
</dbReference>
<keyword evidence="3" id="KW-1185">Reference proteome</keyword>
<dbReference type="RefSeq" id="XP_004847101.1">
    <property type="nucleotide sequence ID" value="XM_004847044.3"/>
</dbReference>
<evidence type="ECO:0000313" key="5">
    <source>
        <dbReference type="RefSeq" id="XP_021115805.1"/>
    </source>
</evidence>
<protein>
    <submittedName>
        <fullName evidence="2 4">Surfactant-associated protein 2</fullName>
    </submittedName>
</protein>
<dbReference type="RefSeq" id="XP_021115805.1">
    <property type="nucleotide sequence ID" value="XM_021260146.1"/>
</dbReference>
<name>A0A0P6JJ23_HETGA</name>
<proteinExistence type="predicted"/>
<evidence type="ECO:0000313" key="7">
    <source>
        <dbReference type="RefSeq" id="XP_021115807.1"/>
    </source>
</evidence>
<dbReference type="Proteomes" id="UP000694906">
    <property type="component" value="Unplaced"/>
</dbReference>
<accession>A0A0P6JJ23</accession>